<dbReference type="GO" id="GO:0043856">
    <property type="term" value="F:anti-sigma factor antagonist activity"/>
    <property type="evidence" value="ECO:0007669"/>
    <property type="project" value="InterPro"/>
</dbReference>
<protein>
    <recommendedName>
        <fullName evidence="2">Anti-sigma factor antagonist</fullName>
    </recommendedName>
</protein>
<evidence type="ECO:0000259" key="3">
    <source>
        <dbReference type="PROSITE" id="PS50801"/>
    </source>
</evidence>
<proteinExistence type="inferred from homology"/>
<accession>A0A920BPW2</accession>
<dbReference type="Gene3D" id="3.30.750.24">
    <property type="entry name" value="STAS domain"/>
    <property type="match status" value="1"/>
</dbReference>
<dbReference type="InterPro" id="IPR036513">
    <property type="entry name" value="STAS_dom_sf"/>
</dbReference>
<organism evidence="4 5">
    <name type="scientific">Paractinoplanes toevensis</name>
    <dbReference type="NCBI Taxonomy" id="571911"/>
    <lineage>
        <taxon>Bacteria</taxon>
        <taxon>Bacillati</taxon>
        <taxon>Actinomycetota</taxon>
        <taxon>Actinomycetes</taxon>
        <taxon>Micromonosporales</taxon>
        <taxon>Micromonosporaceae</taxon>
        <taxon>Paractinoplanes</taxon>
    </lineage>
</organism>
<dbReference type="PANTHER" id="PTHR33495">
    <property type="entry name" value="ANTI-SIGMA FACTOR ANTAGONIST TM_1081-RELATED-RELATED"/>
    <property type="match status" value="1"/>
</dbReference>
<evidence type="ECO:0000256" key="2">
    <source>
        <dbReference type="RuleBase" id="RU003749"/>
    </source>
</evidence>
<dbReference type="Proteomes" id="UP000677082">
    <property type="component" value="Unassembled WGS sequence"/>
</dbReference>
<keyword evidence="5" id="KW-1185">Reference proteome</keyword>
<reference evidence="4 5" key="1">
    <citation type="submission" date="2021-03" db="EMBL/GenBank/DDBJ databases">
        <title>Whole genome shotgun sequence of Actinoplanes toevensis NBRC 105298.</title>
        <authorList>
            <person name="Komaki H."/>
            <person name="Tamura T."/>
        </authorList>
    </citation>
    <scope>NUCLEOTIDE SEQUENCE [LARGE SCALE GENOMIC DNA]</scope>
    <source>
        <strain evidence="4 5">NBRC 105298</strain>
    </source>
</reference>
<comment type="similarity">
    <text evidence="1 2">Belongs to the anti-sigma-factor antagonist family.</text>
</comment>
<evidence type="ECO:0000313" key="4">
    <source>
        <dbReference type="EMBL" id="GIM96764.1"/>
    </source>
</evidence>
<dbReference type="InterPro" id="IPR002645">
    <property type="entry name" value="STAS_dom"/>
</dbReference>
<comment type="caution">
    <text evidence="4">The sequence shown here is derived from an EMBL/GenBank/DDBJ whole genome shotgun (WGS) entry which is preliminary data.</text>
</comment>
<dbReference type="NCBIfam" id="TIGR00377">
    <property type="entry name" value="ant_ant_sig"/>
    <property type="match status" value="1"/>
</dbReference>
<dbReference type="CDD" id="cd07043">
    <property type="entry name" value="STAS_anti-anti-sigma_factors"/>
    <property type="match status" value="1"/>
</dbReference>
<dbReference type="RefSeq" id="WP_213012437.1">
    <property type="nucleotide sequence ID" value="NZ_BOQN01000128.1"/>
</dbReference>
<gene>
    <name evidence="4" type="primary">arsI</name>
    <name evidence="4" type="ORF">Ato02nite_085570</name>
</gene>
<evidence type="ECO:0000313" key="5">
    <source>
        <dbReference type="Proteomes" id="UP000677082"/>
    </source>
</evidence>
<name>A0A920BPW2_9ACTN</name>
<dbReference type="EMBL" id="BOQN01000128">
    <property type="protein sequence ID" value="GIM96764.1"/>
    <property type="molecule type" value="Genomic_DNA"/>
</dbReference>
<feature type="domain" description="STAS" evidence="3">
    <location>
        <begin position="10"/>
        <end position="111"/>
    </location>
</feature>
<sequence>MHVSVVGNQDDSVVVTVRGHLDVDSATVLTTTLEQVLDRPAPRVVIDLSGVEFCDSIGLSTFVVGHNRAAADGGWLRLASPPEFLEQLLDTVGLAQRLGVYATVGDALMSRQEL</sequence>
<dbReference type="InterPro" id="IPR003658">
    <property type="entry name" value="Anti-sigma_ant"/>
</dbReference>
<evidence type="ECO:0000256" key="1">
    <source>
        <dbReference type="ARBA" id="ARBA00009013"/>
    </source>
</evidence>
<dbReference type="PROSITE" id="PS50801">
    <property type="entry name" value="STAS"/>
    <property type="match status" value="1"/>
</dbReference>
<dbReference type="Pfam" id="PF01740">
    <property type="entry name" value="STAS"/>
    <property type="match status" value="1"/>
</dbReference>
<dbReference type="AlphaFoldDB" id="A0A920BPW2"/>
<dbReference type="SUPFAM" id="SSF52091">
    <property type="entry name" value="SpoIIaa-like"/>
    <property type="match status" value="1"/>
</dbReference>
<dbReference type="PANTHER" id="PTHR33495:SF2">
    <property type="entry name" value="ANTI-SIGMA FACTOR ANTAGONIST TM_1081-RELATED"/>
    <property type="match status" value="1"/>
</dbReference>